<dbReference type="InterPro" id="IPR043502">
    <property type="entry name" value="DNA/RNA_pol_sf"/>
</dbReference>
<dbReference type="InterPro" id="IPR000477">
    <property type="entry name" value="RT_dom"/>
</dbReference>
<feature type="domain" description="Reverse transcriptase" evidence="1">
    <location>
        <begin position="578"/>
        <end position="788"/>
    </location>
</feature>
<dbReference type="PANTHER" id="PTHR33332">
    <property type="entry name" value="REVERSE TRANSCRIPTASE DOMAIN-CONTAINING PROTEIN"/>
    <property type="match status" value="1"/>
</dbReference>
<protein>
    <submittedName>
        <fullName evidence="2">Mitochondrial enolase superfamily member 1</fullName>
    </submittedName>
</protein>
<reference evidence="2 3" key="1">
    <citation type="submission" date="2024-06" db="EMBL/GenBank/DDBJ databases">
        <title>The draft genome of Grus japonensis, version 3.</title>
        <authorList>
            <person name="Nabeshima K."/>
            <person name="Suzuki S."/>
            <person name="Onuma M."/>
        </authorList>
    </citation>
    <scope>NUCLEOTIDE SEQUENCE [LARGE SCALE GENOMIC DNA]</scope>
    <source>
        <strain evidence="2 3">451A</strain>
    </source>
</reference>
<organism evidence="2 3">
    <name type="scientific">Grus japonensis</name>
    <name type="common">Japanese crane</name>
    <name type="synonym">Red-crowned crane</name>
    <dbReference type="NCBI Taxonomy" id="30415"/>
    <lineage>
        <taxon>Eukaryota</taxon>
        <taxon>Metazoa</taxon>
        <taxon>Chordata</taxon>
        <taxon>Craniata</taxon>
        <taxon>Vertebrata</taxon>
        <taxon>Euteleostomi</taxon>
        <taxon>Archelosauria</taxon>
        <taxon>Archosauria</taxon>
        <taxon>Dinosauria</taxon>
        <taxon>Saurischia</taxon>
        <taxon>Theropoda</taxon>
        <taxon>Coelurosauria</taxon>
        <taxon>Aves</taxon>
        <taxon>Neognathae</taxon>
        <taxon>Neoaves</taxon>
        <taxon>Gruiformes</taxon>
        <taxon>Gruidae</taxon>
        <taxon>Grus</taxon>
    </lineage>
</organism>
<accession>A0ABC9Y9B5</accession>
<comment type="caution">
    <text evidence="2">The sequence shown here is derived from an EMBL/GenBank/DDBJ whole genome shotgun (WGS) entry which is preliminary data.</text>
</comment>
<dbReference type="EMBL" id="BAAFJT010000097">
    <property type="protein sequence ID" value="GAB0206546.1"/>
    <property type="molecule type" value="Genomic_DNA"/>
</dbReference>
<proteinExistence type="predicted"/>
<gene>
    <name evidence="2" type="ORF">GRJ2_003120200</name>
</gene>
<dbReference type="Proteomes" id="UP001623348">
    <property type="component" value="Unassembled WGS sequence"/>
</dbReference>
<dbReference type="Pfam" id="PF00078">
    <property type="entry name" value="RVT_1"/>
    <property type="match status" value="2"/>
</dbReference>
<feature type="domain" description="Reverse transcriptase" evidence="1">
    <location>
        <begin position="109"/>
        <end position="372"/>
    </location>
</feature>
<sequence>MSASEKVPSCTSLHWPTPAYTQKINSPVVNHNENMEGELTGKCLSHIAQVTEGRDWENAEPPTVGEDQVREYLRNLKVNKSMGPDEMHPWVLRELVDEVARPLSVIFEKSWQSSEVPTDWKRGNITPIFKKGKKEDPGNYGPVSLTSVPGKIMEQTLLETMLRHMENKEVIGDSQHGFTKGKSCLTNLVAFFYDGVTASVDKGRATDIIYLGLCKAFDTVLHDILVSKLERHGFDGWTTQWIRNWLDGRTQRVVVNGSMSKWRTVTSGIPQGSVLGPTLFNIFVSDMDNGIECTLSTFADNTKLCGAVDTLEGRDAIQRDLDRLERWASANRMKFNKAKCKVLHVGRGPIPSTTTGWAENGSPEEKDLGVLIDEKLNMSRQCALAAQKANRILGCIKRGVTSRSREVILPLYSALVRPHLEYCIQLWGPQYRRDMELLEKVQRRAMKLIRGLEHLSYEDRLRELGLFSLEKRRLRGDLIAAFQYLKGAYRKDGEGLFIRECSDRTRVFTGKCSSHTAQVTEGRDWENAEPPTVGEDQVREYLRNLKVHKSMGPDEMHPQVLRELADEVARPLSIIFEKSWQSSEVPTDWKRGNITPIFKKGKKEDPGNYRPVSLTSVPGKIMEQTLLETMLRHMETKEVIGDSQHGFTKGKSCLTNLVAFFYDGVTASVDKGRATDIIYLGLCKAFDTVLHDILVSKLERHGFDGWTTQWIRNWLDGRTQRVAVNGSMSKWRTVTSGVPQGSVLGPTLFNIFVGDMDSGIECTLSTFADDAVWCVRHTGGKGCHPEGP</sequence>
<dbReference type="AlphaFoldDB" id="A0ABC9Y9B5"/>
<name>A0ABC9Y9B5_GRUJA</name>
<evidence type="ECO:0000313" key="3">
    <source>
        <dbReference type="Proteomes" id="UP001623348"/>
    </source>
</evidence>
<evidence type="ECO:0000313" key="2">
    <source>
        <dbReference type="EMBL" id="GAB0206546.1"/>
    </source>
</evidence>
<evidence type="ECO:0000259" key="1">
    <source>
        <dbReference type="PROSITE" id="PS50878"/>
    </source>
</evidence>
<dbReference type="PROSITE" id="PS50878">
    <property type="entry name" value="RT_POL"/>
    <property type="match status" value="2"/>
</dbReference>
<keyword evidence="3" id="KW-1185">Reference proteome</keyword>
<dbReference type="SUPFAM" id="SSF56672">
    <property type="entry name" value="DNA/RNA polymerases"/>
    <property type="match status" value="2"/>
</dbReference>
<dbReference type="PRINTS" id="PR01345">
    <property type="entry name" value="CERVTRCPTASE"/>
</dbReference>
<dbReference type="CDD" id="cd01650">
    <property type="entry name" value="RT_nLTR_like"/>
    <property type="match status" value="2"/>
</dbReference>